<dbReference type="EMBL" id="FRXN01000001">
    <property type="protein sequence ID" value="SHO60201.1"/>
    <property type="molecule type" value="Genomic_DNA"/>
</dbReference>
<feature type="transmembrane region" description="Helical" evidence="8">
    <location>
        <begin position="111"/>
        <end position="128"/>
    </location>
</feature>
<proteinExistence type="predicted"/>
<evidence type="ECO:0000256" key="1">
    <source>
        <dbReference type="ARBA" id="ARBA00004651"/>
    </source>
</evidence>
<evidence type="ECO:0000256" key="4">
    <source>
        <dbReference type="ARBA" id="ARBA00022679"/>
    </source>
</evidence>
<name>A0A1M7Z5N7_9BACT</name>
<feature type="transmembrane region" description="Helical" evidence="8">
    <location>
        <begin position="84"/>
        <end position="104"/>
    </location>
</feature>
<feature type="transmembrane region" description="Helical" evidence="8">
    <location>
        <begin position="160"/>
        <end position="188"/>
    </location>
</feature>
<evidence type="ECO:0000256" key="5">
    <source>
        <dbReference type="ARBA" id="ARBA00022692"/>
    </source>
</evidence>
<dbReference type="InterPro" id="IPR050297">
    <property type="entry name" value="LipidA_mod_glycosyltrf_83"/>
</dbReference>
<evidence type="ECO:0000256" key="2">
    <source>
        <dbReference type="ARBA" id="ARBA00022475"/>
    </source>
</evidence>
<accession>A0A1M7Z5N7</accession>
<gene>
    <name evidence="9" type="ORF">SAMN04488108_0640</name>
</gene>
<keyword evidence="10" id="KW-1185">Reference proteome</keyword>
<evidence type="ECO:0000256" key="8">
    <source>
        <dbReference type="SAM" id="Phobius"/>
    </source>
</evidence>
<evidence type="ECO:0000313" key="9">
    <source>
        <dbReference type="EMBL" id="SHO60201.1"/>
    </source>
</evidence>
<dbReference type="GO" id="GO:0016763">
    <property type="term" value="F:pentosyltransferase activity"/>
    <property type="evidence" value="ECO:0007669"/>
    <property type="project" value="TreeGrafter"/>
</dbReference>
<comment type="subcellular location">
    <subcellularLocation>
        <location evidence="1">Cell membrane</location>
        <topology evidence="1">Multi-pass membrane protein</topology>
    </subcellularLocation>
</comment>
<dbReference type="GO" id="GO:0005886">
    <property type="term" value="C:plasma membrane"/>
    <property type="evidence" value="ECO:0007669"/>
    <property type="project" value="UniProtKB-SubCell"/>
</dbReference>
<feature type="transmembrane region" description="Helical" evidence="8">
    <location>
        <begin position="134"/>
        <end position="153"/>
    </location>
</feature>
<dbReference type="PANTHER" id="PTHR33908:SF11">
    <property type="entry name" value="MEMBRANE PROTEIN"/>
    <property type="match status" value="1"/>
</dbReference>
<evidence type="ECO:0000256" key="3">
    <source>
        <dbReference type="ARBA" id="ARBA00022676"/>
    </source>
</evidence>
<keyword evidence="5 8" id="KW-0812">Transmembrane</keyword>
<feature type="transmembrane region" description="Helical" evidence="8">
    <location>
        <begin position="200"/>
        <end position="220"/>
    </location>
</feature>
<feature type="transmembrane region" description="Helical" evidence="8">
    <location>
        <begin position="319"/>
        <end position="336"/>
    </location>
</feature>
<organism evidence="9 10">
    <name type="scientific">Algoriphagus zhangzhouensis</name>
    <dbReference type="NCBI Taxonomy" id="1073327"/>
    <lineage>
        <taxon>Bacteria</taxon>
        <taxon>Pseudomonadati</taxon>
        <taxon>Bacteroidota</taxon>
        <taxon>Cytophagia</taxon>
        <taxon>Cytophagales</taxon>
        <taxon>Cyclobacteriaceae</taxon>
        <taxon>Algoriphagus</taxon>
    </lineage>
</organism>
<reference evidence="10" key="1">
    <citation type="submission" date="2016-12" db="EMBL/GenBank/DDBJ databases">
        <authorList>
            <person name="Varghese N."/>
            <person name="Submissions S."/>
        </authorList>
    </citation>
    <scope>NUCLEOTIDE SEQUENCE [LARGE SCALE GENOMIC DNA]</scope>
    <source>
        <strain evidence="10">DSM 25035</strain>
    </source>
</reference>
<evidence type="ECO:0000313" key="10">
    <source>
        <dbReference type="Proteomes" id="UP000184609"/>
    </source>
</evidence>
<protein>
    <recommendedName>
        <fullName evidence="11">4-amino-4-deoxy-L-arabinose transferase</fullName>
    </recommendedName>
</protein>
<feature type="transmembrane region" description="Helical" evidence="8">
    <location>
        <begin position="12"/>
        <end position="31"/>
    </location>
</feature>
<feature type="transmembrane region" description="Helical" evidence="8">
    <location>
        <begin position="394"/>
        <end position="411"/>
    </location>
</feature>
<dbReference type="PANTHER" id="PTHR33908">
    <property type="entry name" value="MANNOSYLTRANSFERASE YKCB-RELATED"/>
    <property type="match status" value="1"/>
</dbReference>
<keyword evidence="2" id="KW-1003">Cell membrane</keyword>
<sequence>MSQISVRHFTQEQWIPITGVLFLFLFWVLGYDGITFSDDVYYILAGRDFWNGEMEVNSYHFSSRWGAYIPAGLMGLIFGFDARWFSLISLLAYVGSYLLILKLITDPKEKIIFSLWFLTQVYLLHFLTKVYPDSLLVFCVVLAVFGASIRRTYPVGGGKLLMVGLTLGFITKETIVLLFPLPLILMWIDWKSNKFQKSFYLTFFIFSTLAGLLYLGYFWAKFGDPLYRITSINAGHYVSEFTYADKGWTSILKRITITPILTFIERAYWPWLVFAIPGLYRGLKKKEDVIFEFSIAFLCLLIGFWFMTSTLEFYNPIYLNPRHLIILVPIMAFLIAKGWKTWNESKNWKWILTILLGLGAIYSIIIMDKKMIGFSVAFIYLIWSNFKRNHQLKYFAILLFIPAIASAVYQFQTKQYSSFTHSLESELEEVEDSPILVNNFVYFSKELLLNDVQNQNNLLIPIEKADSILQTHPEKLRVLIYNYYQHAYPQEQEDIEKMEGLFKGKYELVEEREEGLVEIREFRKK</sequence>
<evidence type="ECO:0000256" key="6">
    <source>
        <dbReference type="ARBA" id="ARBA00022989"/>
    </source>
</evidence>
<keyword evidence="3" id="KW-0328">Glycosyltransferase</keyword>
<keyword evidence="4" id="KW-0808">Transferase</keyword>
<feature type="transmembrane region" description="Helical" evidence="8">
    <location>
        <begin position="289"/>
        <end position="307"/>
    </location>
</feature>
<dbReference type="AlphaFoldDB" id="A0A1M7Z5N7"/>
<dbReference type="RefSeq" id="WP_073570292.1">
    <property type="nucleotide sequence ID" value="NZ_FRXN01000001.1"/>
</dbReference>
<evidence type="ECO:0008006" key="11">
    <source>
        <dbReference type="Google" id="ProtNLM"/>
    </source>
</evidence>
<dbReference type="OrthoDB" id="828203at2"/>
<evidence type="ECO:0000256" key="7">
    <source>
        <dbReference type="ARBA" id="ARBA00023136"/>
    </source>
</evidence>
<feature type="transmembrane region" description="Helical" evidence="8">
    <location>
        <begin position="348"/>
        <end position="365"/>
    </location>
</feature>
<dbReference type="GO" id="GO:0009103">
    <property type="term" value="P:lipopolysaccharide biosynthetic process"/>
    <property type="evidence" value="ECO:0007669"/>
    <property type="project" value="UniProtKB-ARBA"/>
</dbReference>
<dbReference type="Proteomes" id="UP000184609">
    <property type="component" value="Unassembled WGS sequence"/>
</dbReference>
<keyword evidence="6 8" id="KW-1133">Transmembrane helix</keyword>
<keyword evidence="7 8" id="KW-0472">Membrane</keyword>